<organism evidence="8 10">
    <name type="scientific">Streptomyces spongiicola</name>
    <dbReference type="NCBI Taxonomy" id="1690221"/>
    <lineage>
        <taxon>Bacteria</taxon>
        <taxon>Bacillati</taxon>
        <taxon>Actinomycetota</taxon>
        <taxon>Actinomycetes</taxon>
        <taxon>Kitasatosporales</taxon>
        <taxon>Streptomycetaceae</taxon>
        <taxon>Streptomyces</taxon>
    </lineage>
</organism>
<dbReference type="OrthoDB" id="2339873at2"/>
<evidence type="ECO:0000313" key="7">
    <source>
        <dbReference type="EMBL" id="AWK09316.1"/>
    </source>
</evidence>
<dbReference type="Pfam" id="PF01734">
    <property type="entry name" value="Patatin"/>
    <property type="match status" value="1"/>
</dbReference>
<dbReference type="GO" id="GO:0016042">
    <property type="term" value="P:lipid catabolic process"/>
    <property type="evidence" value="ECO:0007669"/>
    <property type="project" value="UniProtKB-UniRule"/>
</dbReference>
<evidence type="ECO:0000259" key="6">
    <source>
        <dbReference type="PROSITE" id="PS51635"/>
    </source>
</evidence>
<dbReference type="InterPro" id="IPR002641">
    <property type="entry name" value="PNPLA_dom"/>
</dbReference>
<keyword evidence="9" id="KW-1185">Reference proteome</keyword>
<reference evidence="8 10" key="2">
    <citation type="submission" date="2018-07" db="EMBL/GenBank/DDBJ databases">
        <title>Whole Genome Shotgun Sequence of Streptomyces spongiicola strain 531S.</title>
        <authorList>
            <person name="Dohra H."/>
            <person name="Kodani S."/>
        </authorList>
    </citation>
    <scope>NUCLEOTIDE SEQUENCE [LARGE SCALE GENOMIC DNA]</scope>
    <source>
        <strain evidence="8 10">531S</strain>
    </source>
</reference>
<feature type="domain" description="PNPLA" evidence="6">
    <location>
        <begin position="30"/>
        <end position="223"/>
    </location>
</feature>
<dbReference type="KEGG" id="sspo:DDQ41_10730"/>
<feature type="short sequence motif" description="GXSXG" evidence="4">
    <location>
        <begin position="65"/>
        <end position="69"/>
    </location>
</feature>
<name>A0A2S1YZ21_9ACTN</name>
<accession>A0A2S1YZ21</accession>
<dbReference type="SUPFAM" id="SSF52151">
    <property type="entry name" value="FabD/lysophospholipase-like"/>
    <property type="match status" value="1"/>
</dbReference>
<dbReference type="RefSeq" id="WP_109294292.1">
    <property type="nucleotide sequence ID" value="NZ_BGZL01000002.1"/>
</dbReference>
<feature type="region of interest" description="Disordered" evidence="5">
    <location>
        <begin position="1"/>
        <end position="27"/>
    </location>
</feature>
<dbReference type="PROSITE" id="PS51635">
    <property type="entry name" value="PNPLA"/>
    <property type="match status" value="1"/>
</dbReference>
<keyword evidence="1 4" id="KW-0378">Hydrolase</keyword>
<sequence length="305" mass="30902">MADMDHAGTGAGADTGTDGDGPSRHRGTALVLGGGGLAGIGWEVGILHGLAEAGADVSRADLIVGTSAGSVVGAQLSSGLLTLPELYDRQLADPEGEVPAGMGPTVLARYVWGVLRSRDAEAYGARMGRLALSARTEPEEARRAVFAARLLTHEWPSARRLVVTAVDALTGQLHAFDRSSGVGLLDAVGASCAVPGVWPPVTIGGRRFIDGGVRSSTNADLAAGYATVVIVAPISVGGGPVPSARAQASRLAAAGARVVLITPDRAARKAFGRNVLDPARRAPSARAGRGQAVAHADEVRAVLPV</sequence>
<evidence type="ECO:0000256" key="1">
    <source>
        <dbReference type="ARBA" id="ARBA00022801"/>
    </source>
</evidence>
<dbReference type="Proteomes" id="UP000245051">
    <property type="component" value="Chromosome"/>
</dbReference>
<keyword evidence="3 4" id="KW-0443">Lipid metabolism</keyword>
<dbReference type="AlphaFoldDB" id="A0A2S1YZ21"/>
<dbReference type="InterPro" id="IPR016035">
    <property type="entry name" value="Acyl_Trfase/lysoPLipase"/>
</dbReference>
<proteinExistence type="predicted"/>
<evidence type="ECO:0000256" key="4">
    <source>
        <dbReference type="PROSITE-ProRule" id="PRU01161"/>
    </source>
</evidence>
<evidence type="ECO:0000313" key="10">
    <source>
        <dbReference type="Proteomes" id="UP000265354"/>
    </source>
</evidence>
<evidence type="ECO:0000256" key="2">
    <source>
        <dbReference type="ARBA" id="ARBA00022963"/>
    </source>
</evidence>
<feature type="short sequence motif" description="DGA/G" evidence="4">
    <location>
        <begin position="210"/>
        <end position="212"/>
    </location>
</feature>
<feature type="short sequence motif" description="GXGXXG" evidence="4">
    <location>
        <begin position="34"/>
        <end position="39"/>
    </location>
</feature>
<reference evidence="7 9" key="1">
    <citation type="submission" date="2018-05" db="EMBL/GenBank/DDBJ databases">
        <title>Complete genome sequence of the Type Strain of Streptomyces spongiicola HNM0071, the producer of staurosporine.</title>
        <authorList>
            <person name="Zhou S."/>
            <person name="Huang X."/>
        </authorList>
    </citation>
    <scope>NUCLEOTIDE SEQUENCE [LARGE SCALE GENOMIC DNA]</scope>
    <source>
        <strain evidence="7 9">HNM0071</strain>
    </source>
</reference>
<dbReference type="GO" id="GO:0016787">
    <property type="term" value="F:hydrolase activity"/>
    <property type="evidence" value="ECO:0007669"/>
    <property type="project" value="UniProtKB-UniRule"/>
</dbReference>
<protein>
    <submittedName>
        <fullName evidence="8">Patatin</fullName>
    </submittedName>
</protein>
<evidence type="ECO:0000256" key="3">
    <source>
        <dbReference type="ARBA" id="ARBA00023098"/>
    </source>
</evidence>
<evidence type="ECO:0000313" key="8">
    <source>
        <dbReference type="EMBL" id="GBP99184.1"/>
    </source>
</evidence>
<dbReference type="EMBL" id="BGZL01000002">
    <property type="protein sequence ID" value="GBP99184.1"/>
    <property type="molecule type" value="Genomic_DNA"/>
</dbReference>
<dbReference type="InterPro" id="IPR050301">
    <property type="entry name" value="NTE"/>
</dbReference>
<dbReference type="PANTHER" id="PTHR14226">
    <property type="entry name" value="NEUROPATHY TARGET ESTERASE/SWISS CHEESE D.MELANOGASTER"/>
    <property type="match status" value="1"/>
</dbReference>
<dbReference type="EMBL" id="CP029254">
    <property type="protein sequence ID" value="AWK09316.1"/>
    <property type="molecule type" value="Genomic_DNA"/>
</dbReference>
<evidence type="ECO:0000313" key="9">
    <source>
        <dbReference type="Proteomes" id="UP000245051"/>
    </source>
</evidence>
<dbReference type="Proteomes" id="UP000265354">
    <property type="component" value="Unassembled WGS sequence"/>
</dbReference>
<evidence type="ECO:0000256" key="5">
    <source>
        <dbReference type="SAM" id="MobiDB-lite"/>
    </source>
</evidence>
<dbReference type="PANTHER" id="PTHR14226:SF57">
    <property type="entry name" value="BLR7027 PROTEIN"/>
    <property type="match status" value="1"/>
</dbReference>
<dbReference type="Gene3D" id="3.40.1090.10">
    <property type="entry name" value="Cytosolic phospholipase A2 catalytic domain"/>
    <property type="match status" value="2"/>
</dbReference>
<feature type="active site" description="Proton acceptor" evidence="4">
    <location>
        <position position="210"/>
    </location>
</feature>
<feature type="active site" description="Nucleophile" evidence="4">
    <location>
        <position position="67"/>
    </location>
</feature>
<gene>
    <name evidence="7" type="ORF">DDQ41_10730</name>
    <name evidence="8" type="ORF">SSP531S_05790</name>
</gene>
<keyword evidence="2 4" id="KW-0442">Lipid degradation</keyword>